<evidence type="ECO:0000313" key="4">
    <source>
        <dbReference type="Proteomes" id="UP000235093"/>
    </source>
</evidence>
<evidence type="ECO:0000256" key="1">
    <source>
        <dbReference type="ARBA" id="ARBA00006484"/>
    </source>
</evidence>
<dbReference type="PANTHER" id="PTHR42760">
    <property type="entry name" value="SHORT-CHAIN DEHYDROGENASES/REDUCTASES FAMILY MEMBER"/>
    <property type="match status" value="1"/>
</dbReference>
<dbReference type="FunFam" id="3.40.50.720:FF:000084">
    <property type="entry name" value="Short-chain dehydrogenase reductase"/>
    <property type="match status" value="1"/>
</dbReference>
<dbReference type="Gene3D" id="3.40.50.720">
    <property type="entry name" value="NAD(P)-binding Rossmann-like Domain"/>
    <property type="match status" value="1"/>
</dbReference>
<name>A0A2N5PLF8_MEDGN</name>
<dbReference type="Proteomes" id="UP000235093">
    <property type="component" value="Unassembled WGS sequence"/>
</dbReference>
<evidence type="ECO:0000313" key="3">
    <source>
        <dbReference type="EMBL" id="PLT75928.1"/>
    </source>
</evidence>
<dbReference type="RefSeq" id="WP_101883882.1">
    <property type="nucleotide sequence ID" value="NZ_NIHT01000008.1"/>
</dbReference>
<keyword evidence="2" id="KW-0560">Oxidoreductase</keyword>
<dbReference type="GO" id="GO:0008206">
    <property type="term" value="P:bile acid metabolic process"/>
    <property type="evidence" value="ECO:0007669"/>
    <property type="project" value="UniProtKB-ARBA"/>
</dbReference>
<protein>
    <submittedName>
        <fullName evidence="3">Uncharacterized protein</fullName>
    </submittedName>
</protein>
<dbReference type="PRINTS" id="PR00081">
    <property type="entry name" value="GDHRDH"/>
</dbReference>
<dbReference type="Pfam" id="PF13561">
    <property type="entry name" value="adh_short_C2"/>
    <property type="match status" value="1"/>
</dbReference>
<comment type="caution">
    <text evidence="3">The sequence shown here is derived from an EMBL/GenBank/DDBJ whole genome shotgun (WGS) entry which is preliminary data.</text>
</comment>
<dbReference type="PRINTS" id="PR00080">
    <property type="entry name" value="SDRFAMILY"/>
</dbReference>
<sequence length="251" mass="27681">MEYNLDGKTVIITGGSRGIGREMVRAFAEAGANVYFTYLSNHIKAQNVQEEFGKRYHSKINSRSVDGRVGSEVKNFIEDIIKETGKIDILINCAGYISRGFFLNTTEDVWKNTLDSNVNSIFHYSKYVLKHMILQKSGCIINISSVSAHFPAKGQAAYSTSKGAIESLTKALALEYGKYNIRVNTIAPGLIETEVVKTISPKVKSEILTKTPLGRFGRADDISNLALFLSSERASYITGTQILVTGGRHLE</sequence>
<evidence type="ECO:0000256" key="2">
    <source>
        <dbReference type="ARBA" id="ARBA00023002"/>
    </source>
</evidence>
<dbReference type="PROSITE" id="PS00061">
    <property type="entry name" value="ADH_SHORT"/>
    <property type="match status" value="1"/>
</dbReference>
<reference evidence="3 4" key="1">
    <citation type="journal article" date="2017" name="Genome Med.">
        <title>A novel Ruminococcus gnavus clade enriched in inflammatory bowel disease patients.</title>
        <authorList>
            <person name="Hall A.B."/>
            <person name="Yassour M."/>
            <person name="Sauk J."/>
            <person name="Garner A."/>
            <person name="Jiang X."/>
            <person name="Arthur T."/>
            <person name="Lagoudas G.K."/>
            <person name="Vatanen T."/>
            <person name="Fornelos N."/>
            <person name="Wilson R."/>
            <person name="Bertha M."/>
            <person name="Cohen M."/>
            <person name="Garber J."/>
            <person name="Khalili H."/>
            <person name="Gevers D."/>
            <person name="Ananthakrishnan A.N."/>
            <person name="Kugathasan S."/>
            <person name="Lander E.S."/>
            <person name="Blainey P."/>
            <person name="Vlamakis H."/>
            <person name="Xavier R.J."/>
            <person name="Huttenhower C."/>
        </authorList>
    </citation>
    <scope>NUCLEOTIDE SEQUENCE [LARGE SCALE GENOMIC DNA]</scope>
    <source>
        <strain evidence="3 4">RJX1125</strain>
    </source>
</reference>
<accession>A0A2N5PLF8</accession>
<dbReference type="InterPro" id="IPR002347">
    <property type="entry name" value="SDR_fam"/>
</dbReference>
<dbReference type="CDD" id="cd05233">
    <property type="entry name" value="SDR_c"/>
    <property type="match status" value="1"/>
</dbReference>
<gene>
    <name evidence="3" type="ORF">CDL23_06310</name>
</gene>
<organism evidence="3 4">
    <name type="scientific">Mediterraneibacter gnavus</name>
    <name type="common">Ruminococcus gnavus</name>
    <dbReference type="NCBI Taxonomy" id="33038"/>
    <lineage>
        <taxon>Bacteria</taxon>
        <taxon>Bacillati</taxon>
        <taxon>Bacillota</taxon>
        <taxon>Clostridia</taxon>
        <taxon>Lachnospirales</taxon>
        <taxon>Lachnospiraceae</taxon>
        <taxon>Mediterraneibacter</taxon>
    </lineage>
</organism>
<dbReference type="GO" id="GO:0016616">
    <property type="term" value="F:oxidoreductase activity, acting on the CH-OH group of donors, NAD or NADP as acceptor"/>
    <property type="evidence" value="ECO:0007669"/>
    <property type="project" value="TreeGrafter"/>
</dbReference>
<proteinExistence type="inferred from homology"/>
<dbReference type="EMBL" id="NIHT01000008">
    <property type="protein sequence ID" value="PLT75928.1"/>
    <property type="molecule type" value="Genomic_DNA"/>
</dbReference>
<comment type="similarity">
    <text evidence="1">Belongs to the short-chain dehydrogenases/reductases (SDR) family.</text>
</comment>
<dbReference type="AlphaFoldDB" id="A0A2N5PLF8"/>
<dbReference type="InterPro" id="IPR020904">
    <property type="entry name" value="Sc_DH/Rdtase_CS"/>
</dbReference>
<dbReference type="SUPFAM" id="SSF51735">
    <property type="entry name" value="NAD(P)-binding Rossmann-fold domains"/>
    <property type="match status" value="1"/>
</dbReference>
<dbReference type="InterPro" id="IPR036291">
    <property type="entry name" value="NAD(P)-bd_dom_sf"/>
</dbReference>